<feature type="compositionally biased region" description="Basic and acidic residues" evidence="5">
    <location>
        <begin position="908"/>
        <end position="924"/>
    </location>
</feature>
<name>A0A8B8E2D6_CRAVI</name>
<feature type="transmembrane region" description="Helical" evidence="6">
    <location>
        <begin position="605"/>
        <end position="622"/>
    </location>
</feature>
<dbReference type="InterPro" id="IPR004841">
    <property type="entry name" value="AA-permease/SLC12A_dom"/>
</dbReference>
<evidence type="ECO:0000313" key="10">
    <source>
        <dbReference type="RefSeq" id="XP_022333879.1"/>
    </source>
</evidence>
<proteinExistence type="predicted"/>
<dbReference type="GO" id="GO:0055075">
    <property type="term" value="P:potassium ion homeostasis"/>
    <property type="evidence" value="ECO:0007669"/>
    <property type="project" value="TreeGrafter"/>
</dbReference>
<dbReference type="PANTHER" id="PTHR11827:SF103">
    <property type="entry name" value="SODIUM CHLORIDE COTRANSPORTER 69, ISOFORM E"/>
    <property type="match status" value="1"/>
</dbReference>
<evidence type="ECO:0000256" key="4">
    <source>
        <dbReference type="ARBA" id="ARBA00023136"/>
    </source>
</evidence>
<feature type="transmembrane region" description="Helical" evidence="6">
    <location>
        <begin position="385"/>
        <end position="406"/>
    </location>
</feature>
<dbReference type="GO" id="GO:0008511">
    <property type="term" value="F:sodium:potassium:chloride symporter activity"/>
    <property type="evidence" value="ECO:0007669"/>
    <property type="project" value="TreeGrafter"/>
</dbReference>
<evidence type="ECO:0000259" key="8">
    <source>
        <dbReference type="Pfam" id="PF03522"/>
    </source>
</evidence>
<keyword evidence="4 6" id="KW-0472">Membrane</keyword>
<feature type="region of interest" description="Disordered" evidence="5">
    <location>
        <begin position="878"/>
        <end position="934"/>
    </location>
</feature>
<evidence type="ECO:0000256" key="5">
    <source>
        <dbReference type="SAM" id="MobiDB-lite"/>
    </source>
</evidence>
<dbReference type="OrthoDB" id="2020542at2759"/>
<dbReference type="InterPro" id="IPR018491">
    <property type="entry name" value="SLC12_C"/>
</dbReference>
<evidence type="ECO:0000256" key="6">
    <source>
        <dbReference type="SAM" id="Phobius"/>
    </source>
</evidence>
<feature type="compositionally biased region" description="Basic and acidic residues" evidence="5">
    <location>
        <begin position="1"/>
        <end position="12"/>
    </location>
</feature>
<dbReference type="GO" id="GO:0055064">
    <property type="term" value="P:chloride ion homeostasis"/>
    <property type="evidence" value="ECO:0007669"/>
    <property type="project" value="TreeGrafter"/>
</dbReference>
<feature type="region of interest" description="Disordered" evidence="5">
    <location>
        <begin position="188"/>
        <end position="229"/>
    </location>
</feature>
<feature type="region of interest" description="Disordered" evidence="5">
    <location>
        <begin position="59"/>
        <end position="91"/>
    </location>
</feature>
<evidence type="ECO:0000256" key="2">
    <source>
        <dbReference type="ARBA" id="ARBA00022692"/>
    </source>
</evidence>
<dbReference type="FunFam" id="1.20.1740.10:FF:000022">
    <property type="entry name" value="Bumetanide-sensitive na-k-cl cotransport protein"/>
    <property type="match status" value="1"/>
</dbReference>
<evidence type="ECO:0000256" key="3">
    <source>
        <dbReference type="ARBA" id="ARBA00022989"/>
    </source>
</evidence>
<accession>A0A8B8E2D6</accession>
<dbReference type="Pfam" id="PF03522">
    <property type="entry name" value="SLC12"/>
    <property type="match status" value="1"/>
</dbReference>
<feature type="transmembrane region" description="Helical" evidence="6">
    <location>
        <begin position="684"/>
        <end position="700"/>
    </location>
</feature>
<feature type="compositionally biased region" description="Basic and acidic residues" evidence="5">
    <location>
        <begin position="188"/>
        <end position="201"/>
    </location>
</feature>
<feature type="transmembrane region" description="Helical" evidence="6">
    <location>
        <begin position="359"/>
        <end position="379"/>
    </location>
</feature>
<keyword evidence="9" id="KW-1185">Reference proteome</keyword>
<dbReference type="InterPro" id="IPR004842">
    <property type="entry name" value="SLC12A_fam"/>
</dbReference>
<dbReference type="NCBIfam" id="TIGR00930">
    <property type="entry name" value="2a30"/>
    <property type="match status" value="1"/>
</dbReference>
<dbReference type="AlphaFoldDB" id="A0A8B8E2D6"/>
<feature type="region of interest" description="Disordered" evidence="5">
    <location>
        <begin position="1"/>
        <end position="40"/>
    </location>
</feature>
<keyword evidence="2 6" id="KW-0812">Transmembrane</keyword>
<gene>
    <name evidence="10" type="primary">LOC111130898</name>
</gene>
<dbReference type="Pfam" id="PF00324">
    <property type="entry name" value="AA_permease"/>
    <property type="match status" value="1"/>
</dbReference>
<feature type="transmembrane region" description="Helical" evidence="6">
    <location>
        <begin position="473"/>
        <end position="497"/>
    </location>
</feature>
<dbReference type="Proteomes" id="UP000694844">
    <property type="component" value="Chromosome 4"/>
</dbReference>
<dbReference type="GeneID" id="111130898"/>
<comment type="subcellular location">
    <subcellularLocation>
        <location evidence="1">Membrane</location>
        <topology evidence="1">Multi-pass membrane protein</topology>
    </subcellularLocation>
</comment>
<dbReference type="GO" id="GO:0055078">
    <property type="term" value="P:sodium ion homeostasis"/>
    <property type="evidence" value="ECO:0007669"/>
    <property type="project" value="TreeGrafter"/>
</dbReference>
<protein>
    <submittedName>
        <fullName evidence="10">Solute carrier family 12 member 3-like</fullName>
    </submittedName>
</protein>
<feature type="domain" description="SLC12A transporter C-terminal" evidence="8">
    <location>
        <begin position="752"/>
        <end position="1180"/>
    </location>
</feature>
<feature type="domain" description="Amino acid permease/ SLC12A" evidence="7">
    <location>
        <begin position="240"/>
        <end position="743"/>
    </location>
</feature>
<reference evidence="10" key="1">
    <citation type="submission" date="2025-08" db="UniProtKB">
        <authorList>
            <consortium name="RefSeq"/>
        </authorList>
    </citation>
    <scope>IDENTIFICATION</scope>
    <source>
        <tissue evidence="10">Whole sample</tissue>
    </source>
</reference>
<feature type="compositionally biased region" description="Polar residues" evidence="5">
    <location>
        <begin position="80"/>
        <end position="91"/>
    </location>
</feature>
<dbReference type="GO" id="GO:1990573">
    <property type="term" value="P:potassium ion import across plasma membrane"/>
    <property type="evidence" value="ECO:0007669"/>
    <property type="project" value="TreeGrafter"/>
</dbReference>
<dbReference type="Gene3D" id="1.20.1740.10">
    <property type="entry name" value="Amino acid/polyamine transporter I"/>
    <property type="match status" value="1"/>
</dbReference>
<dbReference type="GO" id="GO:0016020">
    <property type="term" value="C:membrane"/>
    <property type="evidence" value="ECO:0007669"/>
    <property type="project" value="UniProtKB-SubCell"/>
</dbReference>
<keyword evidence="3 6" id="KW-1133">Transmembrane helix</keyword>
<dbReference type="PANTHER" id="PTHR11827">
    <property type="entry name" value="SOLUTE CARRIER FAMILY 12, CATION COTRANSPORTERS"/>
    <property type="match status" value="1"/>
</dbReference>
<feature type="transmembrane region" description="Helical" evidence="6">
    <location>
        <begin position="268"/>
        <end position="291"/>
    </location>
</feature>
<evidence type="ECO:0000313" key="9">
    <source>
        <dbReference type="Proteomes" id="UP000694844"/>
    </source>
</evidence>
<dbReference type="RefSeq" id="XP_022333879.1">
    <property type="nucleotide sequence ID" value="XM_022478171.1"/>
</dbReference>
<feature type="transmembrane region" description="Helical" evidence="6">
    <location>
        <begin position="439"/>
        <end position="461"/>
    </location>
</feature>
<sequence>MSENLGEERKLPENPAMEEETEEVRIEITPPEEEEKGPLRKLVVVPIKEKRVSYAGIPALDNISEDGSTTSSRHDRSRKTSMFSNQLTQQQQRKLSCDPFLLVNQRKYSDILAPSRKFSGVGIPAPIHIPSRKVSIEPLNLPGVAKKYSVISIGSDFDDQETFETLPHADHYRRDLYEVVGELRQRPTLDELRDDERKSEPRTPTTPKKLFEEELEDTQEPPPVQQKDQSEANKFGWITGVLVRCLLNIFGVMLFLRLTWITGQAGIGLTTIIILLSSVVTTITTLSMSAICTNGEVKGGGAYYMISRSLGPEFGGSIGVVFSLANAIGAAMYVVGFAETVQALMSAHGAHITGHPLNDIRIIGSATSVLLIAIVIIGMDWEAKAQLGLLVILIIAIINYFVGTFIPATAEKQWKGIVGYDADVFVTNLGPDFRNGESFFSVFAIFFPAATGILAGANISGDLKDPQRAIPKGTILAIIITTIVYLGIAWTSGACIVREAVGGQMLDFLVEKNTTLEPTMELIQDCQRFNMTCKGGLLPDKGAIGIASAFEPLILAGIFSATLSSALASMVGAPKVFQALGKDKLFPFLKFFAKGYGKGDEPRRGYILTFIICVAMVCVGELDLIAPIISNFFLMAYALINYSCFDASLADSPGFRPSFKFYNMWVSFLGALLCLAVMFLINWWAALITFVVVGSLYLYVRTKKPDVNWGSSTQAHVYREALQKTLRLVKVEEHVKNFRPQILVLSGYPRNRPALIDFAANITKKQSLLITGHVLTGEMSDHVKNLRSHGAYKWFESRKIKAFYNAVVTPTLRIGTQVLLQALGIGKLRPNTLFLGYKSDWQKADPEDLEDYFNIIQDAFDLKYGVGILRIPEGFDINKIPDESETNDDDDPDEDNSDDSDEDEDEVGEKTKQPQSSHPDERKASGGSYTLKDTSKTAGGQIKLKRLNTVDEGTENAAFTPEAPNGNTAGERPRLKTLLSSVSTAPLSSRFQEVQYGTIDVWWLFDDGGLTLLIPYILSKRKIWKNCKLRIFCGGTKKGNQYQDETRMSSLLTKFRIEYSQLTVIPDLWKKPSLTMYKDFESLIHHQRLRPHESPDDYPWKISDADLIANKQKIYRNIKLKEQLLIHSPEASLIVMTLPVPKREACPAGLYMAWLEMISSGLPPMLFLRGNQENVLTYYS</sequence>
<feature type="transmembrane region" description="Helical" evidence="6">
    <location>
        <begin position="314"/>
        <end position="338"/>
    </location>
</feature>
<feature type="compositionally biased region" description="Acidic residues" evidence="5">
    <location>
        <begin position="883"/>
        <end position="907"/>
    </location>
</feature>
<organism evidence="9 10">
    <name type="scientific">Crassostrea virginica</name>
    <name type="common">Eastern oyster</name>
    <dbReference type="NCBI Taxonomy" id="6565"/>
    <lineage>
        <taxon>Eukaryota</taxon>
        <taxon>Metazoa</taxon>
        <taxon>Spiralia</taxon>
        <taxon>Lophotrochozoa</taxon>
        <taxon>Mollusca</taxon>
        <taxon>Bivalvia</taxon>
        <taxon>Autobranchia</taxon>
        <taxon>Pteriomorphia</taxon>
        <taxon>Ostreida</taxon>
        <taxon>Ostreoidea</taxon>
        <taxon>Ostreidae</taxon>
        <taxon>Crassostrea</taxon>
    </lineage>
</organism>
<dbReference type="GO" id="GO:0006884">
    <property type="term" value="P:cell volume homeostasis"/>
    <property type="evidence" value="ECO:0007669"/>
    <property type="project" value="TreeGrafter"/>
</dbReference>
<evidence type="ECO:0000259" key="7">
    <source>
        <dbReference type="Pfam" id="PF00324"/>
    </source>
</evidence>
<feature type="transmembrane region" description="Helical" evidence="6">
    <location>
        <begin position="235"/>
        <end position="256"/>
    </location>
</feature>
<evidence type="ECO:0000256" key="1">
    <source>
        <dbReference type="ARBA" id="ARBA00004141"/>
    </source>
</evidence>
<dbReference type="KEGG" id="cvn:111130898"/>